<dbReference type="GO" id="GO:0043953">
    <property type="term" value="P:protein transport by the Tat complex"/>
    <property type="evidence" value="ECO:0007669"/>
    <property type="project" value="UniProtKB-UniRule"/>
</dbReference>
<feature type="compositionally biased region" description="Low complexity" evidence="12">
    <location>
        <begin position="127"/>
        <end position="137"/>
    </location>
</feature>
<keyword evidence="8 10" id="KW-0811">Translocation</keyword>
<dbReference type="PANTHER" id="PTHR33162:SF1">
    <property type="entry name" value="SEC-INDEPENDENT PROTEIN TRANSLOCASE PROTEIN TATA, CHLOROPLASTIC"/>
    <property type="match status" value="1"/>
</dbReference>
<comment type="similarity">
    <text evidence="10">Belongs to the TatB family.</text>
</comment>
<evidence type="ECO:0000256" key="5">
    <source>
        <dbReference type="ARBA" id="ARBA00022692"/>
    </source>
</evidence>
<keyword evidence="11" id="KW-0175">Coiled coil</keyword>
<evidence type="ECO:0000256" key="3">
    <source>
        <dbReference type="ARBA" id="ARBA00022475"/>
    </source>
</evidence>
<feature type="region of interest" description="Disordered" evidence="12">
    <location>
        <begin position="127"/>
        <end position="173"/>
    </location>
</feature>
<evidence type="ECO:0000256" key="12">
    <source>
        <dbReference type="SAM" id="MobiDB-lite"/>
    </source>
</evidence>
<evidence type="ECO:0000256" key="10">
    <source>
        <dbReference type="HAMAP-Rule" id="MF_00237"/>
    </source>
</evidence>
<evidence type="ECO:0000256" key="1">
    <source>
        <dbReference type="ARBA" id="ARBA00004167"/>
    </source>
</evidence>
<keyword evidence="6 10" id="KW-0653">Protein transport</keyword>
<keyword evidence="2 10" id="KW-0813">Transport</keyword>
<name>F0EYI7_9NEIS</name>
<keyword evidence="14" id="KW-1185">Reference proteome</keyword>
<dbReference type="HOGENOM" id="CLU_086034_1_1_4"/>
<dbReference type="InterPro" id="IPR018448">
    <property type="entry name" value="TatB"/>
</dbReference>
<dbReference type="Proteomes" id="UP000004088">
    <property type="component" value="Unassembled WGS sequence"/>
</dbReference>
<protein>
    <recommendedName>
        <fullName evidence="10">Sec-independent protein translocase protein TatB</fullName>
    </recommendedName>
</protein>
<comment type="subcellular location">
    <subcellularLocation>
        <location evidence="10">Cell membrane</location>
        <topology evidence="10">Single-pass membrane protein</topology>
    </subcellularLocation>
    <subcellularLocation>
        <location evidence="1">Membrane</location>
        <topology evidence="1">Single-pass membrane protein</topology>
    </subcellularLocation>
</comment>
<evidence type="ECO:0000313" key="14">
    <source>
        <dbReference type="Proteomes" id="UP000004088"/>
    </source>
</evidence>
<dbReference type="GO" id="GO:0008320">
    <property type="term" value="F:protein transmembrane transporter activity"/>
    <property type="evidence" value="ECO:0007669"/>
    <property type="project" value="UniProtKB-UniRule"/>
</dbReference>
<sequence>MFDFSLTEMMLAGVVALVVLGPERLPVVARKAGQWMAKIQSLAAGVRSELAAHAEVAELIKVKQELEETSAEIQQDLQNLSKQVEQNSQEIAEHLHDSVPAWERLPEQKTPADFGLEDSTAAYSAPAPALSSAITPSRSIGTAHTPTLRKRALSRKRDMRPRHRPTPKLRIRR</sequence>
<dbReference type="HAMAP" id="MF_00237">
    <property type="entry name" value="TatB"/>
    <property type="match status" value="1"/>
</dbReference>
<evidence type="ECO:0000256" key="9">
    <source>
        <dbReference type="ARBA" id="ARBA00023136"/>
    </source>
</evidence>
<dbReference type="EMBL" id="AEWV01000015">
    <property type="protein sequence ID" value="EGC17595.1"/>
    <property type="molecule type" value="Genomic_DNA"/>
</dbReference>
<evidence type="ECO:0000256" key="8">
    <source>
        <dbReference type="ARBA" id="ARBA00023010"/>
    </source>
</evidence>
<keyword evidence="3 10" id="KW-1003">Cell membrane</keyword>
<dbReference type="GO" id="GO:0033281">
    <property type="term" value="C:TAT protein transport complex"/>
    <property type="evidence" value="ECO:0007669"/>
    <property type="project" value="UniProtKB-UniRule"/>
</dbReference>
<evidence type="ECO:0000256" key="6">
    <source>
        <dbReference type="ARBA" id="ARBA00022927"/>
    </source>
</evidence>
<dbReference type="PRINTS" id="PR01506">
    <property type="entry name" value="TATBPROTEIN"/>
</dbReference>
<dbReference type="STRING" id="888741.HMPREF9098_0921"/>
<evidence type="ECO:0000256" key="11">
    <source>
        <dbReference type="SAM" id="Coils"/>
    </source>
</evidence>
<dbReference type="NCBIfam" id="TIGR01410">
    <property type="entry name" value="tatB"/>
    <property type="match status" value="1"/>
</dbReference>
<feature type="coiled-coil region" evidence="11">
    <location>
        <begin position="56"/>
        <end position="97"/>
    </location>
</feature>
<organism evidence="13 14">
    <name type="scientific">Kingella denitrificans ATCC 33394</name>
    <dbReference type="NCBI Taxonomy" id="888741"/>
    <lineage>
        <taxon>Bacteria</taxon>
        <taxon>Pseudomonadati</taxon>
        <taxon>Pseudomonadota</taxon>
        <taxon>Betaproteobacteria</taxon>
        <taxon>Neisseriales</taxon>
        <taxon>Neisseriaceae</taxon>
        <taxon>Kingella</taxon>
    </lineage>
</organism>
<evidence type="ECO:0000313" key="13">
    <source>
        <dbReference type="EMBL" id="EGC17595.1"/>
    </source>
</evidence>
<keyword evidence="4" id="KW-0997">Cell inner membrane</keyword>
<keyword evidence="7 10" id="KW-1133">Transmembrane helix</keyword>
<accession>F0EYI7</accession>
<feature type="compositionally biased region" description="Basic residues" evidence="12">
    <location>
        <begin position="147"/>
        <end position="173"/>
    </location>
</feature>
<dbReference type="Pfam" id="PF02416">
    <property type="entry name" value="TatA_B_E"/>
    <property type="match status" value="1"/>
</dbReference>
<comment type="function">
    <text evidence="10">Part of the twin-arginine translocation (Tat) system that transports large folded proteins containing a characteristic twin-arginine motif in their signal peptide across membranes. Together with TatC, TatB is part of a receptor directly interacting with Tat signal peptides. TatB may form an oligomeric binding site that transiently accommodates folded Tat precursor proteins before their translocation.</text>
</comment>
<gene>
    <name evidence="10 13" type="primary">tatB</name>
    <name evidence="13" type="ORF">HMPREF9098_0921</name>
</gene>
<dbReference type="Gene3D" id="1.20.5.3310">
    <property type="match status" value="1"/>
</dbReference>
<dbReference type="AlphaFoldDB" id="F0EYI7"/>
<comment type="caution">
    <text evidence="13">The sequence shown here is derived from an EMBL/GenBank/DDBJ whole genome shotgun (WGS) entry which is preliminary data.</text>
</comment>
<keyword evidence="9 10" id="KW-0472">Membrane</keyword>
<keyword evidence="5 10" id="KW-0812">Transmembrane</keyword>
<comment type="subunit">
    <text evidence="10">The Tat system comprises two distinct complexes: a TatABC complex, containing multiple copies of TatA, TatB and TatC subunits, and a separate TatA complex, containing only TatA subunits. Substrates initially bind to the TatABC complex, which probably triggers association of the separate TatA complex to form the active translocon.</text>
</comment>
<evidence type="ECO:0000256" key="2">
    <source>
        <dbReference type="ARBA" id="ARBA00022448"/>
    </source>
</evidence>
<proteinExistence type="inferred from homology"/>
<dbReference type="RefSeq" id="WP_003782279.1">
    <property type="nucleotide sequence ID" value="NZ_GL870929.1"/>
</dbReference>
<dbReference type="PANTHER" id="PTHR33162">
    <property type="entry name" value="SEC-INDEPENDENT PROTEIN TRANSLOCASE PROTEIN TATA, CHLOROPLASTIC"/>
    <property type="match status" value="1"/>
</dbReference>
<evidence type="ECO:0000256" key="4">
    <source>
        <dbReference type="ARBA" id="ARBA00022519"/>
    </source>
</evidence>
<reference evidence="13 14" key="1">
    <citation type="submission" date="2011-01" db="EMBL/GenBank/DDBJ databases">
        <authorList>
            <person name="Muzny D."/>
            <person name="Qin X."/>
            <person name="Deng J."/>
            <person name="Jiang H."/>
            <person name="Liu Y."/>
            <person name="Qu J."/>
            <person name="Song X.-Z."/>
            <person name="Zhang L."/>
            <person name="Thornton R."/>
            <person name="Coyle M."/>
            <person name="Francisco L."/>
            <person name="Jackson L."/>
            <person name="Javaid M."/>
            <person name="Korchina V."/>
            <person name="Kovar C."/>
            <person name="Mata R."/>
            <person name="Mathew T."/>
            <person name="Ngo R."/>
            <person name="Nguyen L."/>
            <person name="Nguyen N."/>
            <person name="Okwuonu G."/>
            <person name="Ongeri F."/>
            <person name="Pham C."/>
            <person name="Simmons D."/>
            <person name="Wilczek-Boney K."/>
            <person name="Hale W."/>
            <person name="Jakkamsetti A."/>
            <person name="Pham P."/>
            <person name="Ruth R."/>
            <person name="San Lucas F."/>
            <person name="Warren J."/>
            <person name="Zhang J."/>
            <person name="Zhao Z."/>
            <person name="Zhou C."/>
            <person name="Zhu D."/>
            <person name="Lee S."/>
            <person name="Bess C."/>
            <person name="Blankenburg K."/>
            <person name="Forbes L."/>
            <person name="Fu Q."/>
            <person name="Gubbala S."/>
            <person name="Hirani K."/>
            <person name="Jayaseelan J.C."/>
            <person name="Lara F."/>
            <person name="Munidasa M."/>
            <person name="Palculict T."/>
            <person name="Patil S."/>
            <person name="Pu L.-L."/>
            <person name="Saada N."/>
            <person name="Tang L."/>
            <person name="Weissenberger G."/>
            <person name="Zhu Y."/>
            <person name="Hemphill L."/>
            <person name="Shang Y."/>
            <person name="Youmans B."/>
            <person name="Ayvaz T."/>
            <person name="Ross M."/>
            <person name="Santibanez J."/>
            <person name="Aqrawi P."/>
            <person name="Gross S."/>
            <person name="Joshi V."/>
            <person name="Fowler G."/>
            <person name="Nazareth L."/>
            <person name="Reid J."/>
            <person name="Worley K."/>
            <person name="Petrosino J."/>
            <person name="Highlander S."/>
            <person name="Gibbs R."/>
        </authorList>
    </citation>
    <scope>NUCLEOTIDE SEQUENCE [LARGE SCALE GENOMIC DNA]</scope>
    <source>
        <strain evidence="13 14">ATCC 33394</strain>
    </source>
</reference>
<dbReference type="InterPro" id="IPR003369">
    <property type="entry name" value="TatA/B/E"/>
</dbReference>
<evidence type="ECO:0000256" key="7">
    <source>
        <dbReference type="ARBA" id="ARBA00022989"/>
    </source>
</evidence>